<dbReference type="GO" id="GO:0000155">
    <property type="term" value="F:phosphorelay sensor kinase activity"/>
    <property type="evidence" value="ECO:0007669"/>
    <property type="project" value="InterPro"/>
</dbReference>
<dbReference type="Pfam" id="PF02518">
    <property type="entry name" value="HATPase_c"/>
    <property type="match status" value="1"/>
</dbReference>
<keyword evidence="10" id="KW-0067">ATP-binding</keyword>
<dbReference type="CDD" id="cd00082">
    <property type="entry name" value="HisKA"/>
    <property type="match status" value="1"/>
</dbReference>
<accession>A0A2U8DQJ9</accession>
<keyword evidence="9 16" id="KW-0418">Kinase</keyword>
<reference evidence="17" key="1">
    <citation type="submission" date="2017-04" db="EMBL/GenBank/DDBJ databases">
        <authorList>
            <person name="Song Y."/>
            <person name="Cho B.-K."/>
        </authorList>
    </citation>
    <scope>NUCLEOTIDE SEQUENCE [LARGE SCALE GENOMIC DNA]</scope>
    <source>
        <strain evidence="17">SL1</strain>
    </source>
</reference>
<sequence length="470" mass="54793">MKILNKIRTNWSITTKFLVTLIFIIIIEFFVNLLFFRFTIIYTKKNLNTLSPESFTLNFYEYINFKDNKPFIIENGKKQISNNDTWIQIIDENLKEVYSFKKPKEVPSSYKPIDLVHIHKYDIANSSVFMSEKKYNNKSFAYIIGFPFNRVAKYTLTFNPNNTQNFLGGEFIVLMTINIIIAVIASYFIFGKRMGKPLDIIINGIDTLSKGNYEISYSEYGIYKNVFTNLNNLSKTLKENKEKREEIEKMRELWISSISHDIKTPLSSIKGYSEIMKDPDYIFSNDEIVEYSEIIYNKSLYIQTLIEDLNFTYKLKNKVIPLKREKINITLLLQNIIISILNHPCYCNRTVNFHFEKDNIQAFVDERLFKRALSNLIFNALIHNDKNVQVDISIYEKEKIYITLKDNGKGIAKKDLDYVFEKYYRGTNTNTSIEGSGLGMAISKQIIDAHGSTIHIKSDLNKGTTICITV</sequence>
<dbReference type="RefSeq" id="WP_032079187.1">
    <property type="nucleotide sequence ID" value="NZ_CP020953.1"/>
</dbReference>
<keyword evidence="4" id="KW-1003">Cell membrane</keyword>
<comment type="subcellular location">
    <subcellularLocation>
        <location evidence="2">Cell membrane</location>
        <topology evidence="2">Multi-pass membrane protein</topology>
    </subcellularLocation>
</comment>
<dbReference type="CDD" id="cd00075">
    <property type="entry name" value="HATPase"/>
    <property type="match status" value="1"/>
</dbReference>
<dbReference type="AlphaFoldDB" id="A0A2U8DQJ9"/>
<dbReference type="Pfam" id="PF00512">
    <property type="entry name" value="HisKA"/>
    <property type="match status" value="1"/>
</dbReference>
<dbReference type="InterPro" id="IPR003661">
    <property type="entry name" value="HisK_dim/P_dom"/>
</dbReference>
<dbReference type="SUPFAM" id="SSF47384">
    <property type="entry name" value="Homodimeric domain of signal transducing histidine kinase"/>
    <property type="match status" value="1"/>
</dbReference>
<dbReference type="SUPFAM" id="SSF55874">
    <property type="entry name" value="ATPase domain of HSP90 chaperone/DNA topoisomerase II/histidine kinase"/>
    <property type="match status" value="1"/>
</dbReference>
<dbReference type="Gene3D" id="1.10.287.130">
    <property type="match status" value="1"/>
</dbReference>
<keyword evidence="5" id="KW-0597">Phosphoprotein</keyword>
<dbReference type="InterPro" id="IPR004358">
    <property type="entry name" value="Sig_transdc_His_kin-like_C"/>
</dbReference>
<dbReference type="InterPro" id="IPR050398">
    <property type="entry name" value="HssS/ArlS-like"/>
</dbReference>
<dbReference type="InterPro" id="IPR036097">
    <property type="entry name" value="HisK_dim/P_sf"/>
</dbReference>
<dbReference type="PRINTS" id="PR00344">
    <property type="entry name" value="BCTRLSENSOR"/>
</dbReference>
<keyword evidence="13 14" id="KW-0472">Membrane</keyword>
<proteinExistence type="predicted"/>
<evidence type="ECO:0000256" key="13">
    <source>
        <dbReference type="ARBA" id="ARBA00023136"/>
    </source>
</evidence>
<keyword evidence="17" id="KW-1185">Reference proteome</keyword>
<evidence type="ECO:0000256" key="11">
    <source>
        <dbReference type="ARBA" id="ARBA00022989"/>
    </source>
</evidence>
<dbReference type="PANTHER" id="PTHR45528:SF1">
    <property type="entry name" value="SENSOR HISTIDINE KINASE CPXA"/>
    <property type="match status" value="1"/>
</dbReference>
<evidence type="ECO:0000313" key="16">
    <source>
        <dbReference type="EMBL" id="AWI04372.1"/>
    </source>
</evidence>
<dbReference type="Gene3D" id="3.30.565.10">
    <property type="entry name" value="Histidine kinase-like ATPase, C-terminal domain"/>
    <property type="match status" value="1"/>
</dbReference>
<dbReference type="GO" id="GO:0005886">
    <property type="term" value="C:plasma membrane"/>
    <property type="evidence" value="ECO:0007669"/>
    <property type="project" value="UniProtKB-SubCell"/>
</dbReference>
<keyword evidence="8" id="KW-0547">Nucleotide-binding</keyword>
<evidence type="ECO:0000256" key="4">
    <source>
        <dbReference type="ARBA" id="ARBA00022475"/>
    </source>
</evidence>
<evidence type="ECO:0000256" key="12">
    <source>
        <dbReference type="ARBA" id="ARBA00023012"/>
    </source>
</evidence>
<evidence type="ECO:0000256" key="5">
    <source>
        <dbReference type="ARBA" id="ARBA00022553"/>
    </source>
</evidence>
<organism evidence="16 17">
    <name type="scientific">Clostridium drakei</name>
    <dbReference type="NCBI Taxonomy" id="332101"/>
    <lineage>
        <taxon>Bacteria</taxon>
        <taxon>Bacillati</taxon>
        <taxon>Bacillota</taxon>
        <taxon>Clostridia</taxon>
        <taxon>Eubacteriales</taxon>
        <taxon>Clostridiaceae</taxon>
        <taxon>Clostridium</taxon>
    </lineage>
</organism>
<dbReference type="SMART" id="SM00388">
    <property type="entry name" value="HisKA"/>
    <property type="match status" value="1"/>
</dbReference>
<dbReference type="SMART" id="SM00387">
    <property type="entry name" value="HATPase_c"/>
    <property type="match status" value="1"/>
</dbReference>
<evidence type="ECO:0000256" key="1">
    <source>
        <dbReference type="ARBA" id="ARBA00000085"/>
    </source>
</evidence>
<evidence type="ECO:0000256" key="3">
    <source>
        <dbReference type="ARBA" id="ARBA00012438"/>
    </source>
</evidence>
<dbReference type="EC" id="2.7.13.3" evidence="3"/>
<evidence type="ECO:0000256" key="14">
    <source>
        <dbReference type="SAM" id="Phobius"/>
    </source>
</evidence>
<comment type="catalytic activity">
    <reaction evidence="1">
        <text>ATP + protein L-histidine = ADP + protein N-phospho-L-histidine.</text>
        <dbReference type="EC" id="2.7.13.3"/>
    </reaction>
</comment>
<dbReference type="KEGG" id="cdrk:B9W14_07625"/>
<dbReference type="PROSITE" id="PS50109">
    <property type="entry name" value="HIS_KIN"/>
    <property type="match status" value="1"/>
</dbReference>
<dbReference type="GO" id="GO:0005524">
    <property type="term" value="F:ATP binding"/>
    <property type="evidence" value="ECO:0007669"/>
    <property type="project" value="UniProtKB-KW"/>
</dbReference>
<evidence type="ECO:0000256" key="9">
    <source>
        <dbReference type="ARBA" id="ARBA00022777"/>
    </source>
</evidence>
<evidence type="ECO:0000313" key="17">
    <source>
        <dbReference type="Proteomes" id="UP000244910"/>
    </source>
</evidence>
<feature type="transmembrane region" description="Helical" evidence="14">
    <location>
        <begin position="171"/>
        <end position="190"/>
    </location>
</feature>
<gene>
    <name evidence="16" type="ORF">B9W14_07625</name>
</gene>
<evidence type="ECO:0000256" key="6">
    <source>
        <dbReference type="ARBA" id="ARBA00022679"/>
    </source>
</evidence>
<dbReference type="InterPro" id="IPR003594">
    <property type="entry name" value="HATPase_dom"/>
</dbReference>
<name>A0A2U8DQJ9_9CLOT</name>
<dbReference type="OrthoDB" id="368131at2"/>
<dbReference type="Proteomes" id="UP000244910">
    <property type="component" value="Chromosome"/>
</dbReference>
<keyword evidence="7 14" id="KW-0812">Transmembrane</keyword>
<feature type="domain" description="Histidine kinase" evidence="15">
    <location>
        <begin position="257"/>
        <end position="470"/>
    </location>
</feature>
<evidence type="ECO:0000256" key="7">
    <source>
        <dbReference type="ARBA" id="ARBA00022692"/>
    </source>
</evidence>
<keyword evidence="6" id="KW-0808">Transferase</keyword>
<evidence type="ECO:0000259" key="15">
    <source>
        <dbReference type="PROSITE" id="PS50109"/>
    </source>
</evidence>
<evidence type="ECO:0000256" key="10">
    <source>
        <dbReference type="ARBA" id="ARBA00022840"/>
    </source>
</evidence>
<evidence type="ECO:0000256" key="8">
    <source>
        <dbReference type="ARBA" id="ARBA00022741"/>
    </source>
</evidence>
<keyword evidence="12" id="KW-0902">Two-component regulatory system</keyword>
<dbReference type="EMBL" id="CP020953">
    <property type="protein sequence ID" value="AWI04372.1"/>
    <property type="molecule type" value="Genomic_DNA"/>
</dbReference>
<keyword evidence="11 14" id="KW-1133">Transmembrane helix</keyword>
<dbReference type="InterPro" id="IPR005467">
    <property type="entry name" value="His_kinase_dom"/>
</dbReference>
<evidence type="ECO:0000256" key="2">
    <source>
        <dbReference type="ARBA" id="ARBA00004651"/>
    </source>
</evidence>
<dbReference type="InterPro" id="IPR036890">
    <property type="entry name" value="HATPase_C_sf"/>
</dbReference>
<feature type="transmembrane region" description="Helical" evidence="14">
    <location>
        <begin position="21"/>
        <end position="42"/>
    </location>
</feature>
<protein>
    <recommendedName>
        <fullName evidence="3">histidine kinase</fullName>
        <ecNumber evidence="3">2.7.13.3</ecNumber>
    </recommendedName>
</protein>
<dbReference type="PANTHER" id="PTHR45528">
    <property type="entry name" value="SENSOR HISTIDINE KINASE CPXA"/>
    <property type="match status" value="1"/>
</dbReference>